<feature type="domain" description="Cell envelope-related transcriptional attenuator" evidence="2">
    <location>
        <begin position="71"/>
        <end position="214"/>
    </location>
</feature>
<dbReference type="InterPro" id="IPR004474">
    <property type="entry name" value="LytR_CpsA_psr"/>
</dbReference>
<sequence length="308" mass="32839">MVLLLVLVVGLGALVFWLDTRLNREEILADYPGRPAGTAGTNWLIVGSDSREGLDDDQRSDLAAGDAAGRRTDTIMLVHVPDNDTPPTMVSLPRDSYVPIEGYDDNRINAAFAFGGPQLLVRTVEGATGLRIDHYAEVGFAGFAGIVDAVGGVEMCPDEPMRDPLAGLDIEAGCQELDGAQALGYVRTRASARADLDRVERQQEFFSALMDRATSAGVLANPFRVFPLASNGAEMLTVSEGDHLWHLGGLALAMRSFSSGEGVSTTVPIGSMERRRGMAVVLWDQAASQQLFGALAEDRPVPPELVGG</sequence>
<evidence type="ECO:0000313" key="4">
    <source>
        <dbReference type="Proteomes" id="UP000791080"/>
    </source>
</evidence>
<proteinExistence type="inferred from homology"/>
<name>A0ABT1JM74_ACTCY</name>
<dbReference type="Gene3D" id="3.40.630.190">
    <property type="entry name" value="LCP protein"/>
    <property type="match status" value="1"/>
</dbReference>
<comment type="similarity">
    <text evidence="1">Belongs to the LytR/CpsA/Psr (LCP) family.</text>
</comment>
<gene>
    <name evidence="3" type="ORF">G443_003524</name>
</gene>
<dbReference type="Proteomes" id="UP000791080">
    <property type="component" value="Unassembled WGS sequence"/>
</dbReference>
<dbReference type="PANTHER" id="PTHR33392:SF6">
    <property type="entry name" value="POLYISOPRENYL-TEICHOIC ACID--PEPTIDOGLYCAN TEICHOIC ACID TRANSFERASE TAGU"/>
    <property type="match status" value="1"/>
</dbReference>
<dbReference type="PANTHER" id="PTHR33392">
    <property type="entry name" value="POLYISOPRENYL-TEICHOIC ACID--PEPTIDOGLYCAN TEICHOIC ACID TRANSFERASE TAGU"/>
    <property type="match status" value="1"/>
</dbReference>
<evidence type="ECO:0000259" key="2">
    <source>
        <dbReference type="Pfam" id="PF03816"/>
    </source>
</evidence>
<protein>
    <submittedName>
        <fullName evidence="3">Transcriptional attenuator, LytR family</fullName>
    </submittedName>
</protein>
<keyword evidence="4" id="KW-1185">Reference proteome</keyword>
<accession>A0ABT1JM74</accession>
<organism evidence="3 4">
    <name type="scientific">Actinoalloteichus caeruleus DSM 43889</name>
    <dbReference type="NCBI Taxonomy" id="1120930"/>
    <lineage>
        <taxon>Bacteria</taxon>
        <taxon>Bacillati</taxon>
        <taxon>Actinomycetota</taxon>
        <taxon>Actinomycetes</taxon>
        <taxon>Pseudonocardiales</taxon>
        <taxon>Pseudonocardiaceae</taxon>
        <taxon>Actinoalloteichus</taxon>
        <taxon>Actinoalloteichus cyanogriseus</taxon>
    </lineage>
</organism>
<evidence type="ECO:0000256" key="1">
    <source>
        <dbReference type="ARBA" id="ARBA00006068"/>
    </source>
</evidence>
<dbReference type="InterPro" id="IPR050922">
    <property type="entry name" value="LytR/CpsA/Psr_CW_biosynth"/>
</dbReference>
<dbReference type="EMBL" id="AUBJ02000001">
    <property type="protein sequence ID" value="MCP2333254.1"/>
    <property type="molecule type" value="Genomic_DNA"/>
</dbReference>
<dbReference type="Pfam" id="PF03816">
    <property type="entry name" value="LytR_cpsA_psr"/>
    <property type="match status" value="1"/>
</dbReference>
<dbReference type="NCBIfam" id="TIGR00350">
    <property type="entry name" value="lytR_cpsA_psr"/>
    <property type="match status" value="1"/>
</dbReference>
<reference evidence="3 4" key="1">
    <citation type="submission" date="2022-06" db="EMBL/GenBank/DDBJ databases">
        <title>Genomic Encyclopedia of Type Strains, Phase I: the one thousand microbial genomes (KMG-I) project.</title>
        <authorList>
            <person name="Kyrpides N."/>
        </authorList>
    </citation>
    <scope>NUCLEOTIDE SEQUENCE [LARGE SCALE GENOMIC DNA]</scope>
    <source>
        <strain evidence="3 4">DSM 43889</strain>
    </source>
</reference>
<evidence type="ECO:0000313" key="3">
    <source>
        <dbReference type="EMBL" id="MCP2333254.1"/>
    </source>
</evidence>
<comment type="caution">
    <text evidence="3">The sequence shown here is derived from an EMBL/GenBank/DDBJ whole genome shotgun (WGS) entry which is preliminary data.</text>
</comment>
<dbReference type="RefSeq" id="WP_030104579.1">
    <property type="nucleotide sequence ID" value="NZ_AUBJ02000001.1"/>
</dbReference>